<dbReference type="EMBL" id="QFFZ01000007">
    <property type="protein sequence ID" value="TEB12446.1"/>
    <property type="molecule type" value="Genomic_DNA"/>
</dbReference>
<dbReference type="Proteomes" id="UP000297597">
    <property type="component" value="Unassembled WGS sequence"/>
</dbReference>
<dbReference type="AlphaFoldDB" id="A0A4Y7RUL6"/>
<sequence length="372" mass="42097">MAINKKYGINPRLISLITGKDLSEIPDSPTASMLPGHYGRIVARKMDKFSREFPKNVHSLTCTSCNHKGNYDLGLVVIDNKKLKNLSQDKSIDGEIESPSIMDCIQATGYFRCRQCNAAGYWKFSAKTEMAFYIGSISAAIFDNKDASKQLFTYGVLNLADGSRHRWATDAEEHYLNKLAGQPEDSFTWNRLANSYLKGGRPDLAAVAFEQSLKIDPAQMESLYSLGKILHEAGEDEAAARYLRQVLINAKRYGRMKAEDMRDMLTSTMEYLLIIYDDFEKFLSALPKAQDMLLPGETLSDSCAIGFMDLTIYPDDYKSFYPLAEMYMGKRRDELADRTFCKSISKADKNLLFPEGRREKKSGKKKKKKGKK</sequence>
<proteinExistence type="predicted"/>
<evidence type="ECO:0000313" key="5">
    <source>
        <dbReference type="EMBL" id="TEB12446.1"/>
    </source>
</evidence>
<protein>
    <submittedName>
        <fullName evidence="5">Uncharacterized protein</fullName>
    </submittedName>
</protein>
<gene>
    <name evidence="5" type="ORF">Pmgp_01063</name>
</gene>
<dbReference type="Pfam" id="PF13176">
    <property type="entry name" value="TPR_7"/>
    <property type="match status" value="1"/>
</dbReference>
<evidence type="ECO:0000256" key="4">
    <source>
        <dbReference type="SAM" id="MobiDB-lite"/>
    </source>
</evidence>
<feature type="compositionally biased region" description="Basic residues" evidence="4">
    <location>
        <begin position="359"/>
        <end position="372"/>
    </location>
</feature>
<dbReference type="OrthoDB" id="1675022at2"/>
<dbReference type="InterPro" id="IPR011990">
    <property type="entry name" value="TPR-like_helical_dom_sf"/>
</dbReference>
<comment type="caution">
    <text evidence="5">The sequence shown here is derived from an EMBL/GenBank/DDBJ whole genome shotgun (WGS) entry which is preliminary data.</text>
</comment>
<feature type="region of interest" description="Disordered" evidence="4">
    <location>
        <begin position="352"/>
        <end position="372"/>
    </location>
</feature>
<name>A0A4Y7RUL6_9FIRM</name>
<evidence type="ECO:0000256" key="3">
    <source>
        <dbReference type="PROSITE-ProRule" id="PRU00339"/>
    </source>
</evidence>
<evidence type="ECO:0000256" key="1">
    <source>
        <dbReference type="ARBA" id="ARBA00022737"/>
    </source>
</evidence>
<dbReference type="PROSITE" id="PS50005">
    <property type="entry name" value="TPR"/>
    <property type="match status" value="1"/>
</dbReference>
<evidence type="ECO:0000256" key="2">
    <source>
        <dbReference type="ARBA" id="ARBA00022803"/>
    </source>
</evidence>
<dbReference type="SUPFAM" id="SSF48452">
    <property type="entry name" value="TPR-like"/>
    <property type="match status" value="1"/>
</dbReference>
<keyword evidence="2 3" id="KW-0802">TPR repeat</keyword>
<evidence type="ECO:0000313" key="6">
    <source>
        <dbReference type="Proteomes" id="UP000297597"/>
    </source>
</evidence>
<dbReference type="Gene3D" id="1.25.40.10">
    <property type="entry name" value="Tetratricopeptide repeat domain"/>
    <property type="match status" value="1"/>
</dbReference>
<dbReference type="SMART" id="SM00028">
    <property type="entry name" value="TPR"/>
    <property type="match status" value="3"/>
</dbReference>
<dbReference type="RefSeq" id="WP_134212937.1">
    <property type="nucleotide sequence ID" value="NZ_QFFZ01000007.1"/>
</dbReference>
<dbReference type="InterPro" id="IPR013105">
    <property type="entry name" value="TPR_2"/>
</dbReference>
<reference evidence="5 6" key="1">
    <citation type="journal article" date="2018" name="Environ. Microbiol.">
        <title>Novel energy conservation strategies and behaviour of Pelotomaculum schinkii driving syntrophic propionate catabolism.</title>
        <authorList>
            <person name="Hidalgo-Ahumada C.A.P."/>
            <person name="Nobu M.K."/>
            <person name="Narihiro T."/>
            <person name="Tamaki H."/>
            <person name="Liu W.T."/>
            <person name="Kamagata Y."/>
            <person name="Stams A.J.M."/>
            <person name="Imachi H."/>
            <person name="Sousa D.Z."/>
        </authorList>
    </citation>
    <scope>NUCLEOTIDE SEQUENCE [LARGE SCALE GENOMIC DNA]</scope>
    <source>
        <strain evidence="5 6">MGP</strain>
    </source>
</reference>
<accession>A0A4Y7RUL6</accession>
<dbReference type="InterPro" id="IPR019734">
    <property type="entry name" value="TPR_rpt"/>
</dbReference>
<dbReference type="Pfam" id="PF07719">
    <property type="entry name" value="TPR_2"/>
    <property type="match status" value="1"/>
</dbReference>
<keyword evidence="1" id="KW-0677">Repeat</keyword>
<keyword evidence="6" id="KW-1185">Reference proteome</keyword>
<feature type="repeat" description="TPR" evidence="3">
    <location>
        <begin position="186"/>
        <end position="219"/>
    </location>
</feature>
<organism evidence="5 6">
    <name type="scientific">Pelotomaculum propionicicum</name>
    <dbReference type="NCBI Taxonomy" id="258475"/>
    <lineage>
        <taxon>Bacteria</taxon>
        <taxon>Bacillati</taxon>
        <taxon>Bacillota</taxon>
        <taxon>Clostridia</taxon>
        <taxon>Eubacteriales</taxon>
        <taxon>Desulfotomaculaceae</taxon>
        <taxon>Pelotomaculum</taxon>
    </lineage>
</organism>